<reference evidence="3" key="1">
    <citation type="submission" date="2021-08" db="EMBL/GenBank/DDBJ databases">
        <title>Comparative analyses of Brucepasteria parasyntrophica and Teretinema zuelzerae.</title>
        <authorList>
            <person name="Song Y."/>
            <person name="Brune A."/>
        </authorList>
    </citation>
    <scope>NUCLEOTIDE SEQUENCE</scope>
    <source>
        <strain evidence="3">DSM 1903</strain>
    </source>
</reference>
<feature type="chain" id="PRO_5042158969" evidence="1">
    <location>
        <begin position="24"/>
        <end position="304"/>
    </location>
</feature>
<protein>
    <submittedName>
        <fullName evidence="3">M15 family metallopeptidase</fullName>
    </submittedName>
</protein>
<gene>
    <name evidence="3" type="ORF">K7J14_11775</name>
</gene>
<evidence type="ECO:0000256" key="1">
    <source>
        <dbReference type="SAM" id="SignalP"/>
    </source>
</evidence>
<comment type="caution">
    <text evidence="3">The sequence shown here is derived from an EMBL/GenBank/DDBJ whole genome shotgun (WGS) entry which is preliminary data.</text>
</comment>
<dbReference type="InterPro" id="IPR039561">
    <property type="entry name" value="Peptidase_M15C"/>
</dbReference>
<keyword evidence="4" id="KW-1185">Reference proteome</keyword>
<dbReference type="AlphaFoldDB" id="A0AAE3EKV8"/>
<keyword evidence="1" id="KW-0732">Signal</keyword>
<dbReference type="RefSeq" id="WP_230756432.1">
    <property type="nucleotide sequence ID" value="NZ_JAINWA010000003.1"/>
</dbReference>
<dbReference type="GO" id="GO:0008233">
    <property type="term" value="F:peptidase activity"/>
    <property type="evidence" value="ECO:0007669"/>
    <property type="project" value="InterPro"/>
</dbReference>
<feature type="signal peptide" evidence="1">
    <location>
        <begin position="1"/>
        <end position="23"/>
    </location>
</feature>
<dbReference type="EMBL" id="JAINWA010000003">
    <property type="protein sequence ID" value="MCD1655373.1"/>
    <property type="molecule type" value="Genomic_DNA"/>
</dbReference>
<sequence>MNRKALSLLLLCMLLFSPSSTLPAWSDPSERVFDDPWLVLRSLLVSYPDRISLVDYDSVQGDWFLEIDGTRLYWARGRLLLKKDLGTESQWRAYVDYLYPDKIPDPSRFTEETIGRLNAELLAEQRRNALDFNPAFYTLLYGGESRRKIEASITRFDWLTARVSVHRSLVPALKRIEQRLNDEAGSNPEVARFLSQISRIEGYNWREVRDSTRRSQHSWGIAIDILPVGWGQKNIYWNWISYWNEKWMLIPLDRRWMPPDAVVEIFEEEGFVWGGKWHLWDNMHFEYRPELIVLGKWGYRGTPE</sequence>
<dbReference type="InterPro" id="IPR009045">
    <property type="entry name" value="Zn_M74/Hedgehog-like"/>
</dbReference>
<dbReference type="Proteomes" id="UP001198163">
    <property type="component" value="Unassembled WGS sequence"/>
</dbReference>
<dbReference type="Gene3D" id="3.30.1380.10">
    <property type="match status" value="1"/>
</dbReference>
<name>A0AAE3EKV8_9SPIR</name>
<proteinExistence type="predicted"/>
<dbReference type="SUPFAM" id="SSF55166">
    <property type="entry name" value="Hedgehog/DD-peptidase"/>
    <property type="match status" value="1"/>
</dbReference>
<evidence type="ECO:0000313" key="4">
    <source>
        <dbReference type="Proteomes" id="UP001198163"/>
    </source>
</evidence>
<accession>A0AAE3EKV8</accession>
<dbReference type="Pfam" id="PF13539">
    <property type="entry name" value="Peptidase_M15_4"/>
    <property type="match status" value="1"/>
</dbReference>
<feature type="domain" description="Peptidase M15C" evidence="2">
    <location>
        <begin position="210"/>
        <end position="287"/>
    </location>
</feature>
<evidence type="ECO:0000259" key="2">
    <source>
        <dbReference type="Pfam" id="PF13539"/>
    </source>
</evidence>
<organism evidence="3 4">
    <name type="scientific">Teretinema zuelzerae</name>
    <dbReference type="NCBI Taxonomy" id="156"/>
    <lineage>
        <taxon>Bacteria</taxon>
        <taxon>Pseudomonadati</taxon>
        <taxon>Spirochaetota</taxon>
        <taxon>Spirochaetia</taxon>
        <taxon>Spirochaetales</taxon>
        <taxon>Treponemataceae</taxon>
        <taxon>Teretinema</taxon>
    </lineage>
</organism>
<evidence type="ECO:0000313" key="3">
    <source>
        <dbReference type="EMBL" id="MCD1655373.1"/>
    </source>
</evidence>